<dbReference type="GO" id="GO:0051537">
    <property type="term" value="F:2 iron, 2 sulfur cluster binding"/>
    <property type="evidence" value="ECO:0007669"/>
    <property type="project" value="UniProtKB-UniRule"/>
</dbReference>
<dbReference type="InterPro" id="IPR029063">
    <property type="entry name" value="SAM-dependent_MTases_sf"/>
</dbReference>
<dbReference type="PANTHER" id="PTHR13273:SF14">
    <property type="entry name" value="ANAMORSIN"/>
    <property type="match status" value="1"/>
</dbReference>
<dbReference type="InterPro" id="IPR046408">
    <property type="entry name" value="CIAPIN1"/>
</dbReference>
<comment type="caution">
    <text evidence="10">Lacks conserved residue(s) required for the propagation of feature annotation.</text>
</comment>
<feature type="domain" description="Anamorsin C-terminal" evidence="11">
    <location>
        <begin position="255"/>
        <end position="292"/>
    </location>
</feature>
<feature type="short sequence motif" description="Cx2C motif 1" evidence="10">
    <location>
        <begin position="262"/>
        <end position="265"/>
    </location>
</feature>
<feature type="binding site" evidence="10">
    <location>
        <position position="216"/>
    </location>
    <ligand>
        <name>[2Fe-2S] cluster</name>
        <dbReference type="ChEBI" id="CHEBI:190135"/>
    </ligand>
</feature>
<comment type="subunit">
    <text evidence="10">Monomer.</text>
</comment>
<feature type="binding site" evidence="10">
    <location>
        <position position="273"/>
    </location>
    <ligand>
        <name>[4Fe-4S] cluster</name>
        <dbReference type="ChEBI" id="CHEBI:49883"/>
    </ligand>
</feature>
<evidence type="ECO:0000256" key="7">
    <source>
        <dbReference type="ARBA" id="ARBA00023004"/>
    </source>
</evidence>
<gene>
    <name evidence="13" type="primary">DRE2</name>
    <name evidence="13" type="ORF">TR165741</name>
</gene>
<dbReference type="EMBL" id="GEEE01002248">
    <property type="protein sequence ID" value="JAP60977.1"/>
    <property type="molecule type" value="Transcribed_RNA"/>
</dbReference>
<keyword evidence="7 10" id="KW-0408">Iron</keyword>
<feature type="binding site" evidence="10">
    <location>
        <position position="262"/>
    </location>
    <ligand>
        <name>[4Fe-4S] cluster</name>
        <dbReference type="ChEBI" id="CHEBI:49883"/>
    </ligand>
</feature>
<dbReference type="AlphaFoldDB" id="A0A0V0J5M8"/>
<feature type="binding site" evidence="10">
    <location>
        <position position="239"/>
    </location>
    <ligand>
        <name>[2Fe-2S] cluster</name>
        <dbReference type="ChEBI" id="CHEBI:190135"/>
    </ligand>
</feature>
<dbReference type="PANTHER" id="PTHR13273">
    <property type="entry name" value="ANAMORSIN"/>
    <property type="match status" value="1"/>
</dbReference>
<comment type="function">
    <text evidence="10">Component of the cytosolic iron-sulfur (Fe-S) protein assembly (CIA) machinery. Required for the maturation of extramitochondrial Fe-S proteins. Part of an electron transfer chain functioning in an early step of cytosolic Fe-S biogenesis, facilitating the de novo assembly of a [4Fe-4S] cluster on the cytosolic Fe-S scaffold complex. Electrons are transferred from NADPH via a FAD- and FMN-containing diflavin oxidoreductase. Together with the diflavin oxidoreductase, also required for the assembly of the diferric tyrosyl radical cofactor of ribonucleotide reductase (RNR), probably by providing electrons for reduction during radical cofactor maturation in the catalytic small subunit.</text>
</comment>
<evidence type="ECO:0000256" key="5">
    <source>
        <dbReference type="ARBA" id="ARBA00022714"/>
    </source>
</evidence>
<keyword evidence="9 10" id="KW-0496">Mitochondrion</keyword>
<keyword evidence="6 10" id="KW-0479">Metal-binding</keyword>
<evidence type="ECO:0000256" key="9">
    <source>
        <dbReference type="ARBA" id="ARBA00023128"/>
    </source>
</evidence>
<comment type="cofactor">
    <cofactor evidence="10">
        <name>[2Fe-2S] cluster</name>
        <dbReference type="ChEBI" id="CHEBI:190135"/>
    </cofactor>
</comment>
<feature type="binding site" evidence="10">
    <location>
        <position position="234"/>
    </location>
    <ligand>
        <name>[2Fe-2S] cluster</name>
        <dbReference type="ChEBI" id="CHEBI:190135"/>
    </ligand>
</feature>
<comment type="domain">
    <text evidence="10">The C-terminal domain binds 2 Fe-S clusters but is otherwise mostly in an intrinsically disordered conformation.</text>
</comment>
<evidence type="ECO:0000256" key="2">
    <source>
        <dbReference type="ARBA" id="ARBA00008169"/>
    </source>
</evidence>
<evidence type="ECO:0000256" key="10">
    <source>
        <dbReference type="HAMAP-Rule" id="MF_03115"/>
    </source>
</evidence>
<dbReference type="GO" id="GO:0016226">
    <property type="term" value="P:iron-sulfur cluster assembly"/>
    <property type="evidence" value="ECO:0007669"/>
    <property type="project" value="UniProtKB-UniRule"/>
</dbReference>
<keyword evidence="4 10" id="KW-0963">Cytoplasm</keyword>
<evidence type="ECO:0000256" key="3">
    <source>
        <dbReference type="ARBA" id="ARBA00022485"/>
    </source>
</evidence>
<dbReference type="InterPro" id="IPR007785">
    <property type="entry name" value="Anamorsin"/>
</dbReference>
<name>A0A0V0J5M8_SCHSO</name>
<keyword evidence="5 10" id="KW-0001">2Fe-2S</keyword>
<reference evidence="13" key="1">
    <citation type="submission" date="2016-01" db="EMBL/GenBank/DDBJ databases">
        <title>Reference transcriptome for the parasite Schistocephalus solidus: insights into the molecular evolution of parasitism.</title>
        <authorList>
            <person name="Hebert F.O."/>
            <person name="Grambauer S."/>
            <person name="Barber I."/>
            <person name="Landry C.R."/>
            <person name="Aubin-Horth N."/>
        </authorList>
    </citation>
    <scope>NUCLEOTIDE SEQUENCE</scope>
</reference>
<organism evidence="13">
    <name type="scientific">Schistocephalus solidus</name>
    <name type="common">Tapeworm</name>
    <dbReference type="NCBI Taxonomy" id="70667"/>
    <lineage>
        <taxon>Eukaryota</taxon>
        <taxon>Metazoa</taxon>
        <taxon>Spiralia</taxon>
        <taxon>Lophotrochozoa</taxon>
        <taxon>Platyhelminthes</taxon>
        <taxon>Cestoda</taxon>
        <taxon>Eucestoda</taxon>
        <taxon>Diphyllobothriidea</taxon>
        <taxon>Diphyllobothriidae</taxon>
        <taxon>Schistocephalus</taxon>
    </lineage>
</organism>
<dbReference type="GO" id="GO:0009055">
    <property type="term" value="F:electron transfer activity"/>
    <property type="evidence" value="ECO:0007669"/>
    <property type="project" value="UniProtKB-UniRule"/>
</dbReference>
<dbReference type="EMBL" id="GEEE01010408">
    <property type="protein sequence ID" value="JAP52817.1"/>
    <property type="molecule type" value="Transcribed_RNA"/>
</dbReference>
<dbReference type="GO" id="GO:0005758">
    <property type="term" value="C:mitochondrial intermembrane space"/>
    <property type="evidence" value="ECO:0007669"/>
    <property type="project" value="UniProtKB-SubCell"/>
</dbReference>
<evidence type="ECO:0000256" key="6">
    <source>
        <dbReference type="ARBA" id="ARBA00022723"/>
    </source>
</evidence>
<evidence type="ECO:0000259" key="11">
    <source>
        <dbReference type="Pfam" id="PF05093"/>
    </source>
</evidence>
<evidence type="ECO:0000313" key="13">
    <source>
        <dbReference type="EMBL" id="JAP60977.1"/>
    </source>
</evidence>
<evidence type="ECO:0000259" key="12">
    <source>
        <dbReference type="Pfam" id="PF20922"/>
    </source>
</evidence>
<keyword evidence="3 10" id="KW-0004">4Fe-4S</keyword>
<dbReference type="InterPro" id="IPR049011">
    <property type="entry name" value="Anamorsin_N_metazoan"/>
</dbReference>
<comment type="domain">
    <text evidence="10">The twin Cx2C motifs are involved in the recognition by the mitochondrial MIA40-ERV1 disulfide relay system. The formation of 2 disulfide bonds in the Cx2C motifs through dithiol/disulfide exchange reactions effectively traps the protein in the mitochondrial intermembrane space.</text>
</comment>
<comment type="similarity">
    <text evidence="2 10">Belongs to the anamorsin family.</text>
</comment>
<dbReference type="GO" id="GO:0051539">
    <property type="term" value="F:4 iron, 4 sulfur cluster binding"/>
    <property type="evidence" value="ECO:0007669"/>
    <property type="project" value="UniProtKB-KW"/>
</dbReference>
<sequence length="301" mass="32355">MDAEVLKLIHPTDRLLIVWSSSTNAQTETSMRDVLERLKTVVSKESAIQMENLEIYLQRSDSPSSESSFKPTIILTGWPEAYKHGQHNFEIYSRLISQLPVCGRIISREIADTDLASTVESLRKAAVLAGFVDVKFIKSINGTVTMTASTPLAYSIGSESMLPWANAKSTSAVTPELDDVWNAVENDAAGGRSDSLINTRQLLTAVDLDKPPTAPCGEPTAAASTASAPKKRACKNCTCGLAELEAKEATEAKDTAGAKSACGNCYLGDAFRCASCPYRGMPAFKPGEKVVIPNDFLKADV</sequence>
<comment type="subcellular location">
    <subcellularLocation>
        <location evidence="10">Cytoplasm</location>
    </subcellularLocation>
    <subcellularLocation>
        <location evidence="10">Mitochondrion intermembrane space</location>
    </subcellularLocation>
</comment>
<dbReference type="Pfam" id="PF20922">
    <property type="entry name" value="Anamorsin_N"/>
    <property type="match status" value="1"/>
</dbReference>
<dbReference type="GO" id="GO:0046872">
    <property type="term" value="F:metal ion binding"/>
    <property type="evidence" value="ECO:0007669"/>
    <property type="project" value="UniProtKB-KW"/>
</dbReference>
<feature type="region of interest" description="Fe-S binding site B" evidence="10">
    <location>
        <begin position="262"/>
        <end position="276"/>
    </location>
</feature>
<dbReference type="Pfam" id="PF05093">
    <property type="entry name" value="CIAPIN1"/>
    <property type="match status" value="1"/>
</dbReference>
<dbReference type="HAMAP" id="MF_03115">
    <property type="entry name" value="Anamorsin"/>
    <property type="match status" value="1"/>
</dbReference>
<accession>A0A0V0J5M8</accession>
<evidence type="ECO:0000256" key="1">
    <source>
        <dbReference type="ARBA" id="ARBA00001966"/>
    </source>
</evidence>
<feature type="binding site" evidence="10">
    <location>
        <position position="237"/>
    </location>
    <ligand>
        <name>[2Fe-2S] cluster</name>
        <dbReference type="ChEBI" id="CHEBI:190135"/>
    </ligand>
</feature>
<keyword evidence="8 10" id="KW-0411">Iron-sulfur</keyword>
<comment type="cofactor">
    <cofactor evidence="1 10">
        <name>[4Fe-4S] cluster</name>
        <dbReference type="ChEBI" id="CHEBI:49883"/>
    </cofactor>
</comment>
<evidence type="ECO:0000256" key="4">
    <source>
        <dbReference type="ARBA" id="ARBA00022490"/>
    </source>
</evidence>
<dbReference type="Gene3D" id="3.40.50.150">
    <property type="entry name" value="Vaccinia Virus protein VP39"/>
    <property type="match status" value="1"/>
</dbReference>
<proteinExistence type="inferred from homology"/>
<evidence type="ECO:0000256" key="8">
    <source>
        <dbReference type="ARBA" id="ARBA00023014"/>
    </source>
</evidence>
<protein>
    <recommendedName>
        <fullName evidence="10">Anamorsin homolog</fullName>
    </recommendedName>
    <alternativeName>
        <fullName evidence="10">Fe-S cluster assembly protein DRE2 homolog</fullName>
    </alternativeName>
</protein>
<comment type="domain">
    <text evidence="10">The N-terminal domain has structural similarity with S-adenosyl-L-methionine-dependent methyltransferases, but does not bind S-adenosyl-L-methionine. It is required for correct assembly of the 2 Fe-S clusters.</text>
</comment>
<feature type="binding site" evidence="10">
    <location>
        <position position="265"/>
    </location>
    <ligand>
        <name>[4Fe-4S] cluster</name>
        <dbReference type="ChEBI" id="CHEBI:49883"/>
    </ligand>
</feature>
<feature type="short sequence motif" description="Cx2C motif 2" evidence="10">
    <location>
        <begin position="273"/>
        <end position="276"/>
    </location>
</feature>
<feature type="domain" description="Anamorsin N-terminal" evidence="12">
    <location>
        <begin position="13"/>
        <end position="142"/>
    </location>
</feature>
<feature type="binding site" evidence="10">
    <location>
        <position position="276"/>
    </location>
    <ligand>
        <name>[4Fe-4S] cluster</name>
        <dbReference type="ChEBI" id="CHEBI:49883"/>
    </ligand>
</feature>